<dbReference type="Proteomes" id="UP000054324">
    <property type="component" value="Unassembled WGS sequence"/>
</dbReference>
<proteinExistence type="predicted"/>
<feature type="region of interest" description="Disordered" evidence="1">
    <location>
        <begin position="1"/>
        <end position="23"/>
    </location>
</feature>
<dbReference type="GeneID" id="20315569"/>
<sequence length="340" mass="38711">MSPRMVTKRLQTNGQALRTDQQPPDQLPTVICIPTYSLRITSSLSSREEFKRQLKIFAFDYDHPCILKNRQWNPTMWRVAMELAAYAFERTELLVSLRKSRPTQEKRSTLKFYCVQAIGYGDTGSSSGQACHTCSTGWYERASAIPSSRLPAVRIPVLLRLQRGQWFLGQLPGQTHQLLHTQLAGCSCQPQPGTKRRLHTFDELVRQQLVSRHSVQRRQSAIQQLLQAGEEHGRVRSGCHPGLLEPPNSSLAVDRRIELRFKDFLRGGPVHHPRASSGRIQGRLRLALEEGLQRRQITLVGLQPGRYRHLLKVLQEGPKIPILKGLRPRDLHPYPGHGTK</sequence>
<evidence type="ECO:0000256" key="1">
    <source>
        <dbReference type="SAM" id="MobiDB-lite"/>
    </source>
</evidence>
<dbReference type="RefSeq" id="XP_009163671.1">
    <property type="nucleotide sequence ID" value="XM_009165407.1"/>
</dbReference>
<dbReference type="AlphaFoldDB" id="A0A074ZZJ0"/>
<evidence type="ECO:0000313" key="3">
    <source>
        <dbReference type="Proteomes" id="UP000054324"/>
    </source>
</evidence>
<protein>
    <submittedName>
        <fullName evidence="2">Uncharacterized protein</fullName>
    </submittedName>
</protein>
<dbReference type="CTD" id="20315569"/>
<dbReference type="EMBL" id="KL596633">
    <property type="protein sequence ID" value="KER32501.1"/>
    <property type="molecule type" value="Genomic_DNA"/>
</dbReference>
<name>A0A074ZZJ0_OPIVI</name>
<evidence type="ECO:0000313" key="2">
    <source>
        <dbReference type="EMBL" id="KER32501.1"/>
    </source>
</evidence>
<keyword evidence="3" id="KW-1185">Reference proteome</keyword>
<reference evidence="2 3" key="1">
    <citation type="submission" date="2013-11" db="EMBL/GenBank/DDBJ databases">
        <title>Opisthorchis viverrini - life in the bile duct.</title>
        <authorList>
            <person name="Young N.D."/>
            <person name="Nagarajan N."/>
            <person name="Lin S.J."/>
            <person name="Korhonen P.K."/>
            <person name="Jex A.R."/>
            <person name="Hall R.S."/>
            <person name="Safavi-Hemami H."/>
            <person name="Kaewkong W."/>
            <person name="Bertrand D."/>
            <person name="Gao S."/>
            <person name="Seet Q."/>
            <person name="Wongkham S."/>
            <person name="Teh B.T."/>
            <person name="Wongkham C."/>
            <person name="Intapan P.M."/>
            <person name="Maleewong W."/>
            <person name="Yang X."/>
            <person name="Hu M."/>
            <person name="Wang Z."/>
            <person name="Hofmann A."/>
            <person name="Sternberg P.W."/>
            <person name="Tan P."/>
            <person name="Wang J."/>
            <person name="Gasser R.B."/>
        </authorList>
    </citation>
    <scope>NUCLEOTIDE SEQUENCE [LARGE SCALE GENOMIC DNA]</scope>
</reference>
<accession>A0A074ZZJ0</accession>
<organism evidence="2 3">
    <name type="scientific">Opisthorchis viverrini</name>
    <name type="common">Southeast Asian liver fluke</name>
    <dbReference type="NCBI Taxonomy" id="6198"/>
    <lineage>
        <taxon>Eukaryota</taxon>
        <taxon>Metazoa</taxon>
        <taxon>Spiralia</taxon>
        <taxon>Lophotrochozoa</taxon>
        <taxon>Platyhelminthes</taxon>
        <taxon>Trematoda</taxon>
        <taxon>Digenea</taxon>
        <taxon>Opisthorchiida</taxon>
        <taxon>Opisthorchiata</taxon>
        <taxon>Opisthorchiidae</taxon>
        <taxon>Opisthorchis</taxon>
    </lineage>
</organism>
<dbReference type="OrthoDB" id="10593028at2759"/>
<feature type="compositionally biased region" description="Polar residues" evidence="1">
    <location>
        <begin position="9"/>
        <end position="23"/>
    </location>
</feature>
<gene>
    <name evidence="2" type="ORF">T265_01381</name>
</gene>
<dbReference type="KEGG" id="ovi:T265_01381"/>